<keyword evidence="2" id="KW-1015">Disulfide bond</keyword>
<protein>
    <submittedName>
        <fullName evidence="4">Uncharacterized protein</fullName>
    </submittedName>
</protein>
<dbReference type="InterPro" id="IPR006041">
    <property type="entry name" value="Pollen_Ole_e1_allergen"/>
</dbReference>
<feature type="chain" id="PRO_5045765527" evidence="3">
    <location>
        <begin position="26"/>
        <end position="158"/>
    </location>
</feature>
<keyword evidence="5" id="KW-1185">Reference proteome</keyword>
<dbReference type="PANTHER" id="PTHR31614:SF40">
    <property type="entry name" value="PROTEIN DOWNSTREAM OF FLC"/>
    <property type="match status" value="1"/>
</dbReference>
<evidence type="ECO:0000313" key="4">
    <source>
        <dbReference type="EMBL" id="MED6109685.1"/>
    </source>
</evidence>
<sequence>MMMMGTNKLVLLALVSLSVAFATEACHVRGKVYCDTCRFGFETTATFYIPGATVAIQCKNKNTMNVEYYTEVKTDNTGTYEIEVDKEFNDHLCESVLVHSPLSGCNKADPGRSKSTLVLSHYKNGLLNHVHYANNLGFLKDQALPECQKLQKYYLSDV</sequence>
<evidence type="ECO:0000313" key="5">
    <source>
        <dbReference type="Proteomes" id="UP001341840"/>
    </source>
</evidence>
<organism evidence="4 5">
    <name type="scientific">Stylosanthes scabra</name>
    <dbReference type="NCBI Taxonomy" id="79078"/>
    <lineage>
        <taxon>Eukaryota</taxon>
        <taxon>Viridiplantae</taxon>
        <taxon>Streptophyta</taxon>
        <taxon>Embryophyta</taxon>
        <taxon>Tracheophyta</taxon>
        <taxon>Spermatophyta</taxon>
        <taxon>Magnoliopsida</taxon>
        <taxon>eudicotyledons</taxon>
        <taxon>Gunneridae</taxon>
        <taxon>Pentapetalae</taxon>
        <taxon>rosids</taxon>
        <taxon>fabids</taxon>
        <taxon>Fabales</taxon>
        <taxon>Fabaceae</taxon>
        <taxon>Papilionoideae</taxon>
        <taxon>50 kb inversion clade</taxon>
        <taxon>dalbergioids sensu lato</taxon>
        <taxon>Dalbergieae</taxon>
        <taxon>Pterocarpus clade</taxon>
        <taxon>Stylosanthes</taxon>
    </lineage>
</organism>
<reference evidence="4 5" key="1">
    <citation type="journal article" date="2023" name="Plants (Basel)">
        <title>Bridging the Gap: Combining Genomics and Transcriptomics Approaches to Understand Stylosanthes scabra, an Orphan Legume from the Brazilian Caatinga.</title>
        <authorList>
            <person name="Ferreira-Neto J.R.C."/>
            <person name="da Silva M.D."/>
            <person name="Binneck E."/>
            <person name="de Melo N.F."/>
            <person name="da Silva R.H."/>
            <person name="de Melo A.L.T.M."/>
            <person name="Pandolfi V."/>
            <person name="Bustamante F.O."/>
            <person name="Brasileiro-Vidal A.C."/>
            <person name="Benko-Iseppon A.M."/>
        </authorList>
    </citation>
    <scope>NUCLEOTIDE SEQUENCE [LARGE SCALE GENOMIC DNA]</scope>
    <source>
        <tissue evidence="4">Leaves</tissue>
    </source>
</reference>
<accession>A0ABU6QDK6</accession>
<keyword evidence="3" id="KW-0732">Signal</keyword>
<dbReference type="PANTHER" id="PTHR31614">
    <property type="entry name" value="PROTEIN DOWNSTREAM OF FLC-RELATED"/>
    <property type="match status" value="1"/>
</dbReference>
<comment type="caution">
    <text evidence="4">The sequence shown here is derived from an EMBL/GenBank/DDBJ whole genome shotgun (WGS) entry which is preliminary data.</text>
</comment>
<feature type="signal peptide" evidence="3">
    <location>
        <begin position="1"/>
        <end position="25"/>
    </location>
</feature>
<evidence type="ECO:0000256" key="1">
    <source>
        <dbReference type="ARBA" id="ARBA00010049"/>
    </source>
</evidence>
<dbReference type="EMBL" id="JASCZI010000174">
    <property type="protein sequence ID" value="MED6109685.1"/>
    <property type="molecule type" value="Genomic_DNA"/>
</dbReference>
<proteinExistence type="inferred from homology"/>
<evidence type="ECO:0000256" key="2">
    <source>
        <dbReference type="ARBA" id="ARBA00023157"/>
    </source>
</evidence>
<dbReference type="Proteomes" id="UP001341840">
    <property type="component" value="Unassembled WGS sequence"/>
</dbReference>
<gene>
    <name evidence="4" type="ORF">PIB30_035953</name>
</gene>
<dbReference type="Pfam" id="PF01190">
    <property type="entry name" value="Pollen_Ole_e_1"/>
    <property type="match status" value="1"/>
</dbReference>
<name>A0ABU6QDK6_9FABA</name>
<evidence type="ECO:0000256" key="3">
    <source>
        <dbReference type="SAM" id="SignalP"/>
    </source>
</evidence>
<comment type="similarity">
    <text evidence="1">Belongs to the Ole e I family.</text>
</comment>